<organism evidence="3 4">
    <name type="scientific">Pelagomonas calceolata</name>
    <dbReference type="NCBI Taxonomy" id="35677"/>
    <lineage>
        <taxon>Eukaryota</taxon>
        <taxon>Sar</taxon>
        <taxon>Stramenopiles</taxon>
        <taxon>Ochrophyta</taxon>
        <taxon>Pelagophyceae</taxon>
        <taxon>Pelagomonadales</taxon>
        <taxon>Pelagomonadaceae</taxon>
        <taxon>Pelagomonas</taxon>
    </lineage>
</organism>
<dbReference type="GO" id="GO:0005506">
    <property type="term" value="F:iron ion binding"/>
    <property type="evidence" value="ECO:0007669"/>
    <property type="project" value="InterPro"/>
</dbReference>
<dbReference type="OrthoDB" id="408954at2759"/>
<evidence type="ECO:0000256" key="1">
    <source>
        <dbReference type="SAM" id="Phobius"/>
    </source>
</evidence>
<keyword evidence="4" id="KW-1185">Reference proteome</keyword>
<feature type="domain" description="Fatty acid hydroxylase" evidence="2">
    <location>
        <begin position="119"/>
        <end position="217"/>
    </location>
</feature>
<feature type="transmembrane region" description="Helical" evidence="1">
    <location>
        <begin position="31"/>
        <end position="50"/>
    </location>
</feature>
<name>A0A8J2S9I9_9STRA</name>
<protein>
    <recommendedName>
        <fullName evidence="2">Fatty acid hydroxylase domain-containing protein</fullName>
    </recommendedName>
</protein>
<accession>A0A8J2S9I9</accession>
<evidence type="ECO:0000313" key="4">
    <source>
        <dbReference type="Proteomes" id="UP000789595"/>
    </source>
</evidence>
<dbReference type="Proteomes" id="UP000789595">
    <property type="component" value="Unassembled WGS sequence"/>
</dbReference>
<evidence type="ECO:0000313" key="3">
    <source>
        <dbReference type="EMBL" id="CAH0367498.1"/>
    </source>
</evidence>
<dbReference type="Pfam" id="PF04116">
    <property type="entry name" value="FA_hydroxylase"/>
    <property type="match status" value="1"/>
</dbReference>
<comment type="caution">
    <text evidence="3">The sequence shown here is derived from an EMBL/GenBank/DDBJ whole genome shotgun (WGS) entry which is preliminary data.</text>
</comment>
<gene>
    <name evidence="3" type="ORF">PECAL_2P05220</name>
</gene>
<reference evidence="3" key="1">
    <citation type="submission" date="2021-11" db="EMBL/GenBank/DDBJ databases">
        <authorList>
            <consortium name="Genoscope - CEA"/>
            <person name="William W."/>
        </authorList>
    </citation>
    <scope>NUCLEOTIDE SEQUENCE</scope>
</reference>
<dbReference type="EMBL" id="CAKKNE010000002">
    <property type="protein sequence ID" value="CAH0367498.1"/>
    <property type="molecule type" value="Genomic_DNA"/>
</dbReference>
<dbReference type="InterPro" id="IPR006694">
    <property type="entry name" value="Fatty_acid_hydroxylase"/>
</dbReference>
<keyword evidence="1" id="KW-1133">Transmembrane helix</keyword>
<keyword evidence="1" id="KW-0812">Transmembrane</keyword>
<evidence type="ECO:0000259" key="2">
    <source>
        <dbReference type="Pfam" id="PF04116"/>
    </source>
</evidence>
<proteinExistence type="predicted"/>
<feature type="transmembrane region" description="Helical" evidence="1">
    <location>
        <begin position="113"/>
        <end position="132"/>
    </location>
</feature>
<keyword evidence="1" id="KW-0472">Membrane</keyword>
<feature type="transmembrane region" description="Helical" evidence="1">
    <location>
        <begin position="71"/>
        <end position="93"/>
    </location>
</feature>
<dbReference type="GO" id="GO:0016491">
    <property type="term" value="F:oxidoreductase activity"/>
    <property type="evidence" value="ECO:0007669"/>
    <property type="project" value="InterPro"/>
</dbReference>
<dbReference type="AlphaFoldDB" id="A0A8J2S9I9"/>
<sequence length="277" mass="30520">MHANFSTCGAGGWLAPTGACAAPAWARWPYLEPWVATIAFFVWIALYKTLECGGDVRAAIKAQLEGDEKHVRIAGISAEINQCAGIGYFIGIYLFKQVAPPAEIDWSCPSPGFLLIETAVGVLAYDAIFYGLHRLMHAFAYRLHARHHSSGPRVNAQEVLNQSVIDASLQVLTNILVQRRVPVRGLRGPKNWLARILHNIVVTLLLTDSHADTPWRLSDMFPRTTDKYCGVFSWILGVLCCWCVVCCPCDSRQVYNAPDGKKVLASGTPSGQFVEMC</sequence>
<dbReference type="GO" id="GO:0008610">
    <property type="term" value="P:lipid biosynthetic process"/>
    <property type="evidence" value="ECO:0007669"/>
    <property type="project" value="InterPro"/>
</dbReference>